<sequence>MNLNSWPIPDLVVLCATTLNSVFKIQTVTKRKRKHRGNVYFPITHQYHWSVINYANHSLNASVQFWIIGKGFEAEKIILPQHQNLDYQISIDVVPFEKLLADCKSLLM</sequence>
<name>A0A0P5STA1_9CRUS</name>
<dbReference type="AlphaFoldDB" id="A0A0P5STA1"/>
<proteinExistence type="predicted"/>
<protein>
    <submittedName>
        <fullName evidence="1">Uncharacterized protein</fullName>
    </submittedName>
</protein>
<evidence type="ECO:0000313" key="1">
    <source>
        <dbReference type="EMBL" id="JAN23609.1"/>
    </source>
</evidence>
<organism evidence="1">
    <name type="scientific">Daphnia magna</name>
    <dbReference type="NCBI Taxonomy" id="35525"/>
    <lineage>
        <taxon>Eukaryota</taxon>
        <taxon>Metazoa</taxon>
        <taxon>Ecdysozoa</taxon>
        <taxon>Arthropoda</taxon>
        <taxon>Crustacea</taxon>
        <taxon>Branchiopoda</taxon>
        <taxon>Diplostraca</taxon>
        <taxon>Cladocera</taxon>
        <taxon>Anomopoda</taxon>
        <taxon>Daphniidae</taxon>
        <taxon>Daphnia</taxon>
    </lineage>
</organism>
<reference evidence="1" key="1">
    <citation type="submission" date="2015-10" db="EMBL/GenBank/DDBJ databases">
        <title>EvidentialGene: Evidence-directed Construction of Complete mRNA Transcriptomes without Genomes.</title>
        <authorList>
            <person name="Gilbert D.G."/>
        </authorList>
    </citation>
    <scope>NUCLEOTIDE SEQUENCE</scope>
</reference>
<accession>A0A0P5STA1</accession>
<dbReference type="EMBL" id="GDIQ01071128">
    <property type="protein sequence ID" value="JAN23609.1"/>
    <property type="molecule type" value="Transcribed_RNA"/>
</dbReference>